<evidence type="ECO:0000256" key="1">
    <source>
        <dbReference type="ARBA" id="ARBA00022801"/>
    </source>
</evidence>
<dbReference type="InterPro" id="IPR051058">
    <property type="entry name" value="GDSL_Est/Lipase"/>
</dbReference>
<dbReference type="Proteomes" id="UP000184267">
    <property type="component" value="Unassembled WGS sequence"/>
</dbReference>
<evidence type="ECO:0000313" key="3">
    <source>
        <dbReference type="EMBL" id="OJT08545.1"/>
    </source>
</evidence>
<accession>A0A1M2VLS7</accession>
<dbReference type="STRING" id="154538.A0A1M2VLS7"/>
<protein>
    <recommendedName>
        <fullName evidence="2">SGNH hydrolase-type esterase domain-containing protein</fullName>
    </recommendedName>
</protein>
<dbReference type="GO" id="GO:0016787">
    <property type="term" value="F:hydrolase activity"/>
    <property type="evidence" value="ECO:0007669"/>
    <property type="project" value="UniProtKB-KW"/>
</dbReference>
<dbReference type="InterPro" id="IPR036514">
    <property type="entry name" value="SGNH_hydro_sf"/>
</dbReference>
<dbReference type="OrthoDB" id="1600564at2759"/>
<dbReference type="AlphaFoldDB" id="A0A1M2VLS7"/>
<reference evidence="3 4" key="1">
    <citation type="submission" date="2016-10" db="EMBL/GenBank/DDBJ databases">
        <title>Genome sequence of the basidiomycete white-rot fungus Trametes pubescens.</title>
        <authorList>
            <person name="Makela M.R."/>
            <person name="Granchi Z."/>
            <person name="Peng M."/>
            <person name="De Vries R.P."/>
            <person name="Grigoriev I."/>
            <person name="Riley R."/>
            <person name="Hilden K."/>
        </authorList>
    </citation>
    <scope>NUCLEOTIDE SEQUENCE [LARGE SCALE GENOMIC DNA]</scope>
    <source>
        <strain evidence="3 4">FBCC735</strain>
    </source>
</reference>
<feature type="domain" description="SGNH hydrolase-type esterase" evidence="2">
    <location>
        <begin position="67"/>
        <end position="269"/>
    </location>
</feature>
<dbReference type="OMA" id="GSHWHAR"/>
<dbReference type="InterPro" id="IPR013830">
    <property type="entry name" value="SGNH_hydro"/>
</dbReference>
<dbReference type="PANTHER" id="PTHR45648">
    <property type="entry name" value="GDSL LIPASE/ACYLHYDROLASE FAMILY PROTEIN (AFU_ORTHOLOGUE AFUA_4G14700)"/>
    <property type="match status" value="1"/>
</dbReference>
<comment type="caution">
    <text evidence="3">The sequence shown here is derived from an EMBL/GenBank/DDBJ whole genome shotgun (WGS) entry which is preliminary data.</text>
</comment>
<gene>
    <name evidence="3" type="ORF">TRAPUB_551</name>
</gene>
<dbReference type="Gene3D" id="3.40.50.1110">
    <property type="entry name" value="SGNH hydrolase"/>
    <property type="match status" value="1"/>
</dbReference>
<proteinExistence type="predicted"/>
<sequence length="287" mass="31737">MSAIAVRKLWPGIPKLQYLVVFGASYCDVGYNSKAPHPSEQNPLGIEFPGTTWCGHYDRATSTVIYEPNWVGHLLRLVQDQRGHPPLLVYDYALGGDRVDGVHRQLHEDFLPHLAIKPDWAPWAPNNTLFMTWVGINDCSWNMDTPSPAASSQESICALFAIQQELYEAGARNFCFIDVPPTYDFPGPGPKPQKLHDAVLEWNSALSEAAAKFAAEHVDATVLIWSSWKLFTDLLADPASYGFSQEDAAKEEGAIFEDGLHPTSAVHRVIAQELLQFLSTLAHPVGA</sequence>
<name>A0A1M2VLS7_TRAPU</name>
<dbReference type="EMBL" id="MNAD01001030">
    <property type="protein sequence ID" value="OJT08545.1"/>
    <property type="molecule type" value="Genomic_DNA"/>
</dbReference>
<organism evidence="3 4">
    <name type="scientific">Trametes pubescens</name>
    <name type="common">White-rot fungus</name>
    <dbReference type="NCBI Taxonomy" id="154538"/>
    <lineage>
        <taxon>Eukaryota</taxon>
        <taxon>Fungi</taxon>
        <taxon>Dikarya</taxon>
        <taxon>Basidiomycota</taxon>
        <taxon>Agaricomycotina</taxon>
        <taxon>Agaricomycetes</taxon>
        <taxon>Polyporales</taxon>
        <taxon>Polyporaceae</taxon>
        <taxon>Trametes</taxon>
    </lineage>
</organism>
<evidence type="ECO:0000259" key="2">
    <source>
        <dbReference type="Pfam" id="PF13472"/>
    </source>
</evidence>
<dbReference type="Pfam" id="PF13472">
    <property type="entry name" value="Lipase_GDSL_2"/>
    <property type="match status" value="1"/>
</dbReference>
<keyword evidence="4" id="KW-1185">Reference proteome</keyword>
<dbReference type="SUPFAM" id="SSF52266">
    <property type="entry name" value="SGNH hydrolase"/>
    <property type="match status" value="1"/>
</dbReference>
<evidence type="ECO:0000313" key="4">
    <source>
        <dbReference type="Proteomes" id="UP000184267"/>
    </source>
</evidence>
<dbReference type="PANTHER" id="PTHR45648:SF22">
    <property type="entry name" value="GDSL LIPASE_ACYLHYDROLASE FAMILY PROTEIN (AFU_ORTHOLOGUE AFUA_4G14700)"/>
    <property type="match status" value="1"/>
</dbReference>
<keyword evidence="1" id="KW-0378">Hydrolase</keyword>